<evidence type="ECO:0000313" key="2">
    <source>
        <dbReference type="EMBL" id="RDY27818.1"/>
    </source>
</evidence>
<feature type="domain" description="Tail specific protease" evidence="1">
    <location>
        <begin position="35"/>
        <end position="205"/>
    </location>
</feature>
<proteinExistence type="predicted"/>
<dbReference type="Proteomes" id="UP000215694">
    <property type="component" value="Unassembled WGS sequence"/>
</dbReference>
<sequence length="208" mass="24143">MQKDNLQSLHKKVNEKISKNNNKENIETKIIDEEIAYLKINSFMEFTKEDTDKINELYKDINNYNDYIIDIRNNGGGNDQLWMEHIVNPIVNDTYESTEYTLHKEGRITKDYYASRGYSLKDINEFPNKDILKSVRNIDDYKYYTEYNTKFTNDSIWEGESKTGYNGNIYLLVNKGVFSSSEGLAVFCKNSGWAKVVGNKNSGGMVLE</sequence>
<gene>
    <name evidence="2" type="ORF">CHL78_007370</name>
</gene>
<dbReference type="GO" id="GO:0008236">
    <property type="term" value="F:serine-type peptidase activity"/>
    <property type="evidence" value="ECO:0007669"/>
    <property type="project" value="InterPro"/>
</dbReference>
<evidence type="ECO:0000313" key="3">
    <source>
        <dbReference type="Proteomes" id="UP000215694"/>
    </source>
</evidence>
<dbReference type="Gene3D" id="3.90.226.10">
    <property type="entry name" value="2-enoyl-CoA Hydratase, Chain A, domain 1"/>
    <property type="match status" value="1"/>
</dbReference>
<reference evidence="2 3" key="1">
    <citation type="journal article" date="2017" name="Genome Announc.">
        <title>Draft Genome Sequence of Romboutsia weinsteinii sp. nov. Strain CCRI-19649(T) Isolated from Surface Water.</title>
        <authorList>
            <person name="Maheux A.F."/>
            <person name="Boudreau D.K."/>
            <person name="Berube E."/>
            <person name="Boissinot M."/>
            <person name="Cantin P."/>
            <person name="Raymond F."/>
            <person name="Corbeil J."/>
            <person name="Omar R.F."/>
            <person name="Bergeron M.G."/>
        </authorList>
    </citation>
    <scope>NUCLEOTIDE SEQUENCE [LARGE SCALE GENOMIC DNA]</scope>
    <source>
        <strain evidence="2 3">CCRI-19649</strain>
    </source>
</reference>
<dbReference type="AlphaFoldDB" id="A0A371J558"/>
<dbReference type="InterPro" id="IPR005151">
    <property type="entry name" value="Tail-specific_protease"/>
</dbReference>
<dbReference type="SUPFAM" id="SSF52096">
    <property type="entry name" value="ClpP/crotonase"/>
    <property type="match status" value="1"/>
</dbReference>
<protein>
    <recommendedName>
        <fullName evidence="1">Tail specific protease domain-containing protein</fullName>
    </recommendedName>
</protein>
<dbReference type="GO" id="GO:0006508">
    <property type="term" value="P:proteolysis"/>
    <property type="evidence" value="ECO:0007669"/>
    <property type="project" value="InterPro"/>
</dbReference>
<dbReference type="EMBL" id="NOJY02000010">
    <property type="protein sequence ID" value="RDY27818.1"/>
    <property type="molecule type" value="Genomic_DNA"/>
</dbReference>
<organism evidence="2 3">
    <name type="scientific">Romboutsia weinsteinii</name>
    <dbReference type="NCBI Taxonomy" id="2020949"/>
    <lineage>
        <taxon>Bacteria</taxon>
        <taxon>Bacillati</taxon>
        <taxon>Bacillota</taxon>
        <taxon>Clostridia</taxon>
        <taxon>Peptostreptococcales</taxon>
        <taxon>Peptostreptococcaceae</taxon>
        <taxon>Romboutsia</taxon>
    </lineage>
</organism>
<name>A0A371J558_9FIRM</name>
<comment type="caution">
    <text evidence="2">The sequence shown here is derived from an EMBL/GenBank/DDBJ whole genome shotgun (WGS) entry which is preliminary data.</text>
</comment>
<keyword evidence="3" id="KW-1185">Reference proteome</keyword>
<accession>A0A371J558</accession>
<dbReference type="Pfam" id="PF03572">
    <property type="entry name" value="Peptidase_S41"/>
    <property type="match status" value="1"/>
</dbReference>
<dbReference type="InterPro" id="IPR029045">
    <property type="entry name" value="ClpP/crotonase-like_dom_sf"/>
</dbReference>
<evidence type="ECO:0000259" key="1">
    <source>
        <dbReference type="Pfam" id="PF03572"/>
    </source>
</evidence>